<dbReference type="SUPFAM" id="SSF82866">
    <property type="entry name" value="Multidrug efflux transporter AcrB transmembrane domain"/>
    <property type="match status" value="1"/>
</dbReference>
<evidence type="ECO:0000256" key="3">
    <source>
        <dbReference type="ARBA" id="ARBA00022475"/>
    </source>
</evidence>
<feature type="transmembrane region" description="Helical" evidence="9">
    <location>
        <begin position="259"/>
        <end position="278"/>
    </location>
</feature>
<feature type="transmembrane region" description="Helical" evidence="9">
    <location>
        <begin position="284"/>
        <end position="308"/>
    </location>
</feature>
<dbReference type="InterPro" id="IPR022813">
    <property type="entry name" value="SecD/SecF_arch_bac"/>
</dbReference>
<evidence type="ECO:0000256" key="4">
    <source>
        <dbReference type="ARBA" id="ARBA00022692"/>
    </source>
</evidence>
<feature type="domain" description="Protein export membrane protein SecD/SecF C-terminal" evidence="11">
    <location>
        <begin position="131"/>
        <end position="312"/>
    </location>
</feature>
<evidence type="ECO:0000256" key="9">
    <source>
        <dbReference type="HAMAP-Rule" id="MF_01464"/>
    </source>
</evidence>
<comment type="function">
    <text evidence="9">Part of the Sec protein translocase complex. Interacts with the SecYEG preprotein conducting channel. SecDF uses the proton motive force (PMF) to complete protein translocation after the ATP-dependent function of SecA.</text>
</comment>
<dbReference type="GO" id="GO:0015450">
    <property type="term" value="F:protein-transporting ATPase activity"/>
    <property type="evidence" value="ECO:0007669"/>
    <property type="project" value="InterPro"/>
</dbReference>
<dbReference type="InterPro" id="IPR022645">
    <property type="entry name" value="SecD/SecF_bac"/>
</dbReference>
<evidence type="ECO:0000256" key="5">
    <source>
        <dbReference type="ARBA" id="ARBA00022927"/>
    </source>
</evidence>
<dbReference type="NCBIfam" id="TIGR00916">
    <property type="entry name" value="2A0604s01"/>
    <property type="match status" value="1"/>
</dbReference>
<evidence type="ECO:0000313" key="12">
    <source>
        <dbReference type="EMBL" id="CAA9347503.1"/>
    </source>
</evidence>
<name>A0A6J4M1M9_9ACTN</name>
<proteinExistence type="inferred from homology"/>
<protein>
    <recommendedName>
        <fullName evidence="9">Protein-export membrane protein SecF</fullName>
    </recommendedName>
</protein>
<comment type="subcellular location">
    <subcellularLocation>
        <location evidence="1 9">Cell membrane</location>
        <topology evidence="1 9">Multi-pass membrane protein</topology>
    </subcellularLocation>
</comment>
<evidence type="ECO:0000256" key="8">
    <source>
        <dbReference type="ARBA" id="ARBA00023136"/>
    </source>
</evidence>
<dbReference type="GO" id="GO:0065002">
    <property type="term" value="P:intracellular protein transmembrane transport"/>
    <property type="evidence" value="ECO:0007669"/>
    <property type="project" value="UniProtKB-UniRule"/>
</dbReference>
<evidence type="ECO:0000256" key="2">
    <source>
        <dbReference type="ARBA" id="ARBA00022448"/>
    </source>
</evidence>
<evidence type="ECO:0000256" key="1">
    <source>
        <dbReference type="ARBA" id="ARBA00004651"/>
    </source>
</evidence>
<dbReference type="GO" id="GO:0006605">
    <property type="term" value="P:protein targeting"/>
    <property type="evidence" value="ECO:0007669"/>
    <property type="project" value="UniProtKB-UniRule"/>
</dbReference>
<feature type="compositionally biased region" description="Acidic residues" evidence="10">
    <location>
        <begin position="381"/>
        <end position="396"/>
    </location>
</feature>
<keyword evidence="6 9" id="KW-1133">Transmembrane helix</keyword>
<keyword evidence="4 9" id="KW-0812">Transmembrane</keyword>
<keyword evidence="2 9" id="KW-0813">Transport</keyword>
<keyword evidence="7 9" id="KW-0811">Translocation</keyword>
<dbReference type="HAMAP" id="MF_01464_B">
    <property type="entry name" value="SecF_B"/>
    <property type="match status" value="1"/>
</dbReference>
<dbReference type="EMBL" id="CADCUF010000236">
    <property type="protein sequence ID" value="CAA9347503.1"/>
    <property type="molecule type" value="Genomic_DNA"/>
</dbReference>
<dbReference type="InterPro" id="IPR005665">
    <property type="entry name" value="SecF_bac"/>
</dbReference>
<keyword evidence="8 9" id="KW-0472">Membrane</keyword>
<evidence type="ECO:0000256" key="6">
    <source>
        <dbReference type="ARBA" id="ARBA00022989"/>
    </source>
</evidence>
<dbReference type="Gene3D" id="1.20.1640.10">
    <property type="entry name" value="Multidrug efflux transporter AcrB transmembrane domain"/>
    <property type="match status" value="1"/>
</dbReference>
<dbReference type="Pfam" id="PF07549">
    <property type="entry name" value="Sec_GG"/>
    <property type="match status" value="1"/>
</dbReference>
<keyword evidence="3 9" id="KW-1003">Cell membrane</keyword>
<gene>
    <name evidence="9" type="primary">secF</name>
    <name evidence="12" type="ORF">AVDCRST_MAG24-1604</name>
</gene>
<dbReference type="InterPro" id="IPR022646">
    <property type="entry name" value="SecD/SecF_CS"/>
</dbReference>
<accession>A0A6J4M1M9</accession>
<keyword evidence="5 9" id="KW-0653">Protein transport</keyword>
<feature type="transmembrane region" description="Helical" evidence="9">
    <location>
        <begin position="149"/>
        <end position="168"/>
    </location>
</feature>
<feature type="transmembrane region" description="Helical" evidence="9">
    <location>
        <begin position="201"/>
        <end position="222"/>
    </location>
</feature>
<dbReference type="GO" id="GO:0043952">
    <property type="term" value="P:protein transport by the Sec complex"/>
    <property type="evidence" value="ECO:0007669"/>
    <property type="project" value="UniProtKB-UniRule"/>
</dbReference>
<evidence type="ECO:0000256" key="10">
    <source>
        <dbReference type="SAM" id="MobiDB-lite"/>
    </source>
</evidence>
<feature type="region of interest" description="Disordered" evidence="10">
    <location>
        <begin position="336"/>
        <end position="446"/>
    </location>
</feature>
<reference evidence="12" key="1">
    <citation type="submission" date="2020-02" db="EMBL/GenBank/DDBJ databases">
        <authorList>
            <person name="Meier V. D."/>
        </authorList>
    </citation>
    <scope>NUCLEOTIDE SEQUENCE</scope>
    <source>
        <strain evidence="12">AVDCRST_MAG24</strain>
    </source>
</reference>
<dbReference type="PRINTS" id="PR01755">
    <property type="entry name" value="SECFTRNLCASE"/>
</dbReference>
<comment type="similarity">
    <text evidence="9">Belongs to the SecD/SecF family. SecF subfamily.</text>
</comment>
<dbReference type="PANTHER" id="PTHR30081:SF8">
    <property type="entry name" value="PROTEIN TRANSLOCASE SUBUNIT SECF"/>
    <property type="match status" value="1"/>
</dbReference>
<dbReference type="PANTHER" id="PTHR30081">
    <property type="entry name" value="PROTEIN-EXPORT MEMBRANE PROTEIN SEC"/>
    <property type="match status" value="1"/>
</dbReference>
<dbReference type="InterPro" id="IPR055344">
    <property type="entry name" value="SecD_SecF_C_bact"/>
</dbReference>
<dbReference type="NCBIfam" id="TIGR00966">
    <property type="entry name" value="transloc_SecF"/>
    <property type="match status" value="1"/>
</dbReference>
<feature type="transmembrane region" description="Helical" evidence="9">
    <location>
        <begin position="25"/>
        <end position="44"/>
    </location>
</feature>
<evidence type="ECO:0000259" key="11">
    <source>
        <dbReference type="Pfam" id="PF02355"/>
    </source>
</evidence>
<dbReference type="InterPro" id="IPR048634">
    <property type="entry name" value="SecD_SecF_C"/>
</dbReference>
<evidence type="ECO:0000256" key="7">
    <source>
        <dbReference type="ARBA" id="ARBA00023010"/>
    </source>
</evidence>
<feature type="transmembrane region" description="Helical" evidence="9">
    <location>
        <begin position="175"/>
        <end position="195"/>
    </location>
</feature>
<sequence>MSKMSRLGHALYSGQVSIDFVGRKLLWYALSGVIVLVAVLGLTVKGLNLGIEFEGGVEYKVAVGQGNADLDAVQQVREAVLSSDIPNADEPTVNTSGDDSIRVTTEPLNNAESREIAALIADRTGVDVDRDISSQLIGPSWGEQIASRAIQGLVVFLVLVVLLIWGYFREWKMSVAAIVALVHDVLITVGVYALSGFEVTPATVTGVLTILGFSLYDTVVVFDKVRENTHELGRTHKTYAEAANLAVNQTLVRSINTSIVALLPVGALLYAGIFLIGSGALKDLALALFVGMAAGAYSSIFIATPLLVQLKEREPGVKAGDARAVKHRSRRDVDPFANVPAFSEDMPIHDDPGAAPGDAAGVGPGGRVRRTGGSTALDVREAEDAEDADGSDDVGDDNGRTRAVPTAASGRLTAGERTVPARTMSDTSSAGRPQPTRRPRSQRGKQ</sequence>
<comment type="subunit">
    <text evidence="9">Forms a complex with SecD. Part of the essential Sec protein translocation apparatus which comprises SecA, SecYEG and auxiliary proteins SecDF. Other proteins may also be involved.</text>
</comment>
<dbReference type="AlphaFoldDB" id="A0A6J4M1M9"/>
<dbReference type="Pfam" id="PF02355">
    <property type="entry name" value="SecD_SecF_C"/>
    <property type="match status" value="1"/>
</dbReference>
<feature type="compositionally biased region" description="Basic residues" evidence="10">
    <location>
        <begin position="435"/>
        <end position="446"/>
    </location>
</feature>
<organism evidence="12">
    <name type="scientific">uncultured Nocardioidaceae bacterium</name>
    <dbReference type="NCBI Taxonomy" id="253824"/>
    <lineage>
        <taxon>Bacteria</taxon>
        <taxon>Bacillati</taxon>
        <taxon>Actinomycetota</taxon>
        <taxon>Actinomycetes</taxon>
        <taxon>Propionibacteriales</taxon>
        <taxon>Nocardioidaceae</taxon>
        <taxon>environmental samples</taxon>
    </lineage>
</organism>
<dbReference type="GO" id="GO:0005886">
    <property type="term" value="C:plasma membrane"/>
    <property type="evidence" value="ECO:0007669"/>
    <property type="project" value="UniProtKB-SubCell"/>
</dbReference>